<evidence type="ECO:0000256" key="2">
    <source>
        <dbReference type="ARBA" id="ARBA00022692"/>
    </source>
</evidence>
<evidence type="ECO:0000313" key="7">
    <source>
        <dbReference type="EMBL" id="GFR17308.1"/>
    </source>
</evidence>
<evidence type="ECO:0000256" key="1">
    <source>
        <dbReference type="ARBA" id="ARBA00004370"/>
    </source>
</evidence>
<dbReference type="PANTHER" id="PTHR46730:SF1">
    <property type="entry name" value="PLAT DOMAIN-CONTAINING PROTEIN"/>
    <property type="match status" value="1"/>
</dbReference>
<comment type="subcellular location">
    <subcellularLocation>
        <location evidence="1">Membrane</location>
    </subcellularLocation>
</comment>
<dbReference type="OrthoDB" id="6433613at2759"/>
<dbReference type="GO" id="GO:0005261">
    <property type="term" value="F:monoatomic cation channel activity"/>
    <property type="evidence" value="ECO:0007669"/>
    <property type="project" value="TreeGrafter"/>
</dbReference>
<evidence type="ECO:0000259" key="6">
    <source>
        <dbReference type="PROSITE" id="PS50093"/>
    </source>
</evidence>
<protein>
    <recommendedName>
        <fullName evidence="6">PKD domain-containing protein</fullName>
    </recommendedName>
</protein>
<keyword evidence="3" id="KW-0677">Repeat</keyword>
<dbReference type="InterPro" id="IPR035986">
    <property type="entry name" value="PKD_dom_sf"/>
</dbReference>
<reference evidence="7" key="1">
    <citation type="submission" date="2020-07" db="EMBL/GenBank/DDBJ databases">
        <title>Multicomponent nature underlies the extraordinary mechanical properties of spider dragline silk.</title>
        <authorList>
            <person name="Kono N."/>
            <person name="Nakamura H."/>
            <person name="Mori M."/>
            <person name="Yoshida Y."/>
            <person name="Ohtoshi R."/>
            <person name="Malay A.D."/>
            <person name="Moran D.A.P."/>
            <person name="Tomita M."/>
            <person name="Numata K."/>
            <person name="Arakawa K."/>
        </authorList>
    </citation>
    <scope>NUCLEOTIDE SEQUENCE</scope>
</reference>
<keyword evidence="8" id="KW-1185">Reference proteome</keyword>
<proteinExistence type="predicted"/>
<keyword evidence="5" id="KW-0472">Membrane</keyword>
<evidence type="ECO:0000313" key="8">
    <source>
        <dbReference type="Proteomes" id="UP000887116"/>
    </source>
</evidence>
<keyword evidence="2" id="KW-0812">Transmembrane</keyword>
<dbReference type="GO" id="GO:0005886">
    <property type="term" value="C:plasma membrane"/>
    <property type="evidence" value="ECO:0007669"/>
    <property type="project" value="TreeGrafter"/>
</dbReference>
<organism evidence="7 8">
    <name type="scientific">Trichonephila clavata</name>
    <name type="common">Joro spider</name>
    <name type="synonym">Nephila clavata</name>
    <dbReference type="NCBI Taxonomy" id="2740835"/>
    <lineage>
        <taxon>Eukaryota</taxon>
        <taxon>Metazoa</taxon>
        <taxon>Ecdysozoa</taxon>
        <taxon>Arthropoda</taxon>
        <taxon>Chelicerata</taxon>
        <taxon>Arachnida</taxon>
        <taxon>Araneae</taxon>
        <taxon>Araneomorphae</taxon>
        <taxon>Entelegynae</taxon>
        <taxon>Araneoidea</taxon>
        <taxon>Nephilidae</taxon>
        <taxon>Trichonephila</taxon>
    </lineage>
</organism>
<dbReference type="InterPro" id="IPR013783">
    <property type="entry name" value="Ig-like_fold"/>
</dbReference>
<sequence length="619" mass="69708">MSMNKGSIHTILHERLQHRKVCVQWVSEDRRAEAPLHVYFHATPYAVPRNGEPAAFNDHCRRGNMGPSHWSIHQRREHGMPITFIPLAKEGQLELLQPGYTIALKRIDKPVIVFVSTTEDEMDWTGFVDTDEDRNIIDVHHFLRPVVVVPMNISFSHNFTKAGVYKVKAIMNSEPDGTEDIKEAVVVVSTALSGLSLFEPENCTYLGESVALEASVDEEFNVTLTWITSKYGEQNYAFEEAPLMMIENYTCSEEGNFTITLNATDGIISEETSAQVCCVNHVSRNWILESNSPQISPPGKITVTLFYTGNSTYFPVNTFGDVDFGDGEIKSDVSIESEAFNMTENHVYKEGGIYNITVNVHNNFETESFSTTVLLLDKLGELTISALYAENEGKDSKDLHGPDKTDVPVNAIVSFSCNITGTVDNYTMEIDEQTLNQDESNSIFNYKFENVREYYATFKASNFLEESNSVTLKIRVLSATAGLGLQASPTSIIPGEEVTFTIEFESMDPFTCISFDADEGEILETFGNEETCNLMMDEEKHFNEQGQMRRRRGTEEATWIDDTSINIRYTYHDSSEFHPIAKAFNTIFETNATAKVAVAYPPSNIWIENNSTNIRRPMK</sequence>
<feature type="non-terminal residue" evidence="7">
    <location>
        <position position="1"/>
    </location>
</feature>
<name>A0A8X6H5G2_TRICU</name>
<dbReference type="GO" id="GO:0006816">
    <property type="term" value="P:calcium ion transport"/>
    <property type="evidence" value="ECO:0007669"/>
    <property type="project" value="TreeGrafter"/>
</dbReference>
<evidence type="ECO:0000256" key="4">
    <source>
        <dbReference type="ARBA" id="ARBA00022989"/>
    </source>
</evidence>
<feature type="domain" description="PKD" evidence="6">
    <location>
        <begin position="323"/>
        <end position="382"/>
    </location>
</feature>
<dbReference type="SUPFAM" id="SSF49299">
    <property type="entry name" value="PKD domain"/>
    <property type="match status" value="1"/>
</dbReference>
<dbReference type="Gene3D" id="2.60.40.10">
    <property type="entry name" value="Immunoglobulins"/>
    <property type="match status" value="1"/>
</dbReference>
<dbReference type="InterPro" id="IPR000601">
    <property type="entry name" value="PKD_dom"/>
</dbReference>
<dbReference type="EMBL" id="BMAO01037376">
    <property type="protein sequence ID" value="GFR17308.1"/>
    <property type="molecule type" value="Genomic_DNA"/>
</dbReference>
<accession>A0A8X6H5G2</accession>
<evidence type="ECO:0000256" key="5">
    <source>
        <dbReference type="ARBA" id="ARBA00023136"/>
    </source>
</evidence>
<keyword evidence="4" id="KW-1133">Transmembrane helix</keyword>
<comment type="caution">
    <text evidence="7">The sequence shown here is derived from an EMBL/GenBank/DDBJ whole genome shotgun (WGS) entry which is preliminary data.</text>
</comment>
<dbReference type="PROSITE" id="PS50093">
    <property type="entry name" value="PKD"/>
    <property type="match status" value="1"/>
</dbReference>
<dbReference type="Proteomes" id="UP000887116">
    <property type="component" value="Unassembled WGS sequence"/>
</dbReference>
<dbReference type="PANTHER" id="PTHR46730">
    <property type="entry name" value="POLYCYSTIN-1"/>
    <property type="match status" value="1"/>
</dbReference>
<dbReference type="AlphaFoldDB" id="A0A8X6H5G2"/>
<evidence type="ECO:0000256" key="3">
    <source>
        <dbReference type="ARBA" id="ARBA00022737"/>
    </source>
</evidence>
<gene>
    <name evidence="7" type="primary">AVEN_243272_1</name>
    <name evidence="7" type="ORF">TNCT_439961</name>
</gene>